<gene>
    <name evidence="1" type="ORF">SEMRO_99_G051030.1</name>
</gene>
<dbReference type="InterPro" id="IPR011990">
    <property type="entry name" value="TPR-like_helical_dom_sf"/>
</dbReference>
<evidence type="ECO:0000313" key="1">
    <source>
        <dbReference type="EMBL" id="CAB9501097.1"/>
    </source>
</evidence>
<dbReference type="AlphaFoldDB" id="A0A9N8DE32"/>
<dbReference type="EMBL" id="CAICTM010000098">
    <property type="protein sequence ID" value="CAB9501097.1"/>
    <property type="molecule type" value="Genomic_DNA"/>
</dbReference>
<name>A0A9N8DE32_9STRA</name>
<keyword evidence="2" id="KW-1185">Reference proteome</keyword>
<dbReference type="Gene3D" id="1.25.40.10">
    <property type="entry name" value="Tetratricopeptide repeat domain"/>
    <property type="match status" value="1"/>
</dbReference>
<dbReference type="SUPFAM" id="SSF48452">
    <property type="entry name" value="TPR-like"/>
    <property type="match status" value="1"/>
</dbReference>
<accession>A0A9N8DE32</accession>
<proteinExistence type="predicted"/>
<organism evidence="1 2">
    <name type="scientific">Seminavis robusta</name>
    <dbReference type="NCBI Taxonomy" id="568900"/>
    <lineage>
        <taxon>Eukaryota</taxon>
        <taxon>Sar</taxon>
        <taxon>Stramenopiles</taxon>
        <taxon>Ochrophyta</taxon>
        <taxon>Bacillariophyta</taxon>
        <taxon>Bacillariophyceae</taxon>
        <taxon>Bacillariophycidae</taxon>
        <taxon>Naviculales</taxon>
        <taxon>Naviculaceae</taxon>
        <taxon>Seminavis</taxon>
    </lineage>
</organism>
<reference evidence="1" key="1">
    <citation type="submission" date="2020-06" db="EMBL/GenBank/DDBJ databases">
        <authorList>
            <consortium name="Plant Systems Biology data submission"/>
        </authorList>
    </citation>
    <scope>NUCLEOTIDE SEQUENCE</scope>
    <source>
        <strain evidence="1">D6</strain>
    </source>
</reference>
<protein>
    <submittedName>
        <fullName evidence="1">Uncharacterized protein</fullName>
    </submittedName>
</protein>
<sequence length="216" mass="24566">MEYLKLAAHLNTCANQLLLTGDASQAFGHYRTAIRLLSQCQQVTSDQENDNDDRARHAIVGQVSLARRCLTEQDMMEKECFASPVFEFAYHGNDKEQDQDQELTLNMLAYYSAVLIYNCAVCLHKRGGWSALQKANTLYNQCIELVQPLITEPSTATSCHHYELMACVLRNQANIFYQLNDFSNVKYLMDKVFLLQQQERMMKSAQSSANAFAPEA</sequence>
<evidence type="ECO:0000313" key="2">
    <source>
        <dbReference type="Proteomes" id="UP001153069"/>
    </source>
</evidence>
<dbReference type="Proteomes" id="UP001153069">
    <property type="component" value="Unassembled WGS sequence"/>
</dbReference>
<comment type="caution">
    <text evidence="1">The sequence shown here is derived from an EMBL/GenBank/DDBJ whole genome shotgun (WGS) entry which is preliminary data.</text>
</comment>